<dbReference type="Gene3D" id="4.10.60.10">
    <property type="entry name" value="Zinc finger, CCHC-type"/>
    <property type="match status" value="1"/>
</dbReference>
<keyword evidence="9" id="KW-0539">Nucleus</keyword>
<dbReference type="SUPFAM" id="SSF57756">
    <property type="entry name" value="Retrovirus zinc finger-like domains"/>
    <property type="match status" value="1"/>
</dbReference>
<comment type="similarity">
    <text evidence="2">Belongs to the WD repeat DDB2/WDR76 family.</text>
</comment>
<feature type="repeat" description="WD" evidence="10">
    <location>
        <begin position="113"/>
        <end position="144"/>
    </location>
</feature>
<dbReference type="InterPro" id="IPR033312">
    <property type="entry name" value="DDB2"/>
</dbReference>
<dbReference type="SUPFAM" id="SSF50978">
    <property type="entry name" value="WD40 repeat-like"/>
    <property type="match status" value="1"/>
</dbReference>
<accession>R7QBI4</accession>
<evidence type="ECO:0000256" key="3">
    <source>
        <dbReference type="ARBA" id="ARBA00022574"/>
    </source>
</evidence>
<dbReference type="Proteomes" id="UP000012073">
    <property type="component" value="Unassembled WGS sequence"/>
</dbReference>
<evidence type="ECO:0000256" key="9">
    <source>
        <dbReference type="ARBA" id="ARBA00023242"/>
    </source>
</evidence>
<evidence type="ECO:0008006" key="14">
    <source>
        <dbReference type="Google" id="ProtNLM"/>
    </source>
</evidence>
<keyword evidence="6" id="KW-0833">Ubl conjugation pathway</keyword>
<evidence type="ECO:0000256" key="7">
    <source>
        <dbReference type="ARBA" id="ARBA00023125"/>
    </source>
</evidence>
<evidence type="ECO:0000256" key="10">
    <source>
        <dbReference type="PROSITE-ProRule" id="PRU00221"/>
    </source>
</evidence>
<dbReference type="InterPro" id="IPR036322">
    <property type="entry name" value="WD40_repeat_dom_sf"/>
</dbReference>
<keyword evidence="13" id="KW-1185">Reference proteome</keyword>
<dbReference type="EMBL" id="HG001750">
    <property type="protein sequence ID" value="CDF35867.1"/>
    <property type="molecule type" value="Genomic_DNA"/>
</dbReference>
<dbReference type="GO" id="GO:0006281">
    <property type="term" value="P:DNA repair"/>
    <property type="evidence" value="ECO:0007669"/>
    <property type="project" value="UniProtKB-KW"/>
</dbReference>
<dbReference type="RefSeq" id="XP_005715686.1">
    <property type="nucleotide sequence ID" value="XM_005715629.1"/>
</dbReference>
<evidence type="ECO:0000256" key="4">
    <source>
        <dbReference type="ARBA" id="ARBA00022737"/>
    </source>
</evidence>
<dbReference type="GO" id="GO:0005634">
    <property type="term" value="C:nucleus"/>
    <property type="evidence" value="ECO:0007669"/>
    <property type="project" value="UniProtKB-SubCell"/>
</dbReference>
<evidence type="ECO:0000256" key="6">
    <source>
        <dbReference type="ARBA" id="ARBA00022786"/>
    </source>
</evidence>
<evidence type="ECO:0000256" key="11">
    <source>
        <dbReference type="SAM" id="MobiDB-lite"/>
    </source>
</evidence>
<reference evidence="13" key="1">
    <citation type="journal article" date="2013" name="Proc. Natl. Acad. Sci. U.S.A.">
        <title>Genome structure and metabolic features in the red seaweed Chondrus crispus shed light on evolution of the Archaeplastida.</title>
        <authorList>
            <person name="Collen J."/>
            <person name="Porcel B."/>
            <person name="Carre W."/>
            <person name="Ball S.G."/>
            <person name="Chaparro C."/>
            <person name="Tonon T."/>
            <person name="Barbeyron T."/>
            <person name="Michel G."/>
            <person name="Noel B."/>
            <person name="Valentin K."/>
            <person name="Elias M."/>
            <person name="Artiguenave F."/>
            <person name="Arun A."/>
            <person name="Aury J.M."/>
            <person name="Barbosa-Neto J.F."/>
            <person name="Bothwell J.H."/>
            <person name="Bouget F.Y."/>
            <person name="Brillet L."/>
            <person name="Cabello-Hurtado F."/>
            <person name="Capella-Gutierrez S."/>
            <person name="Charrier B."/>
            <person name="Cladiere L."/>
            <person name="Cock J.M."/>
            <person name="Coelho S.M."/>
            <person name="Colleoni C."/>
            <person name="Czjzek M."/>
            <person name="Da Silva C."/>
            <person name="Delage L."/>
            <person name="Denoeud F."/>
            <person name="Deschamps P."/>
            <person name="Dittami S.M."/>
            <person name="Gabaldon T."/>
            <person name="Gachon C.M."/>
            <person name="Groisillier A."/>
            <person name="Herve C."/>
            <person name="Jabbari K."/>
            <person name="Katinka M."/>
            <person name="Kloareg B."/>
            <person name="Kowalczyk N."/>
            <person name="Labadie K."/>
            <person name="Leblanc C."/>
            <person name="Lopez P.J."/>
            <person name="McLachlan D.H."/>
            <person name="Meslet-Cladiere L."/>
            <person name="Moustafa A."/>
            <person name="Nehr Z."/>
            <person name="Nyvall Collen P."/>
            <person name="Panaud O."/>
            <person name="Partensky F."/>
            <person name="Poulain J."/>
            <person name="Rensing S.A."/>
            <person name="Rousvoal S."/>
            <person name="Samson G."/>
            <person name="Symeonidi A."/>
            <person name="Weissenbach J."/>
            <person name="Zambounis A."/>
            <person name="Wincker P."/>
            <person name="Boyen C."/>
        </authorList>
    </citation>
    <scope>NUCLEOTIDE SEQUENCE [LARGE SCALE GENOMIC DNA]</scope>
    <source>
        <strain evidence="13">cv. Stackhouse</strain>
    </source>
</reference>
<keyword evidence="8" id="KW-0234">DNA repair</keyword>
<keyword evidence="7" id="KW-0238">DNA-binding</keyword>
<dbReference type="GeneID" id="17323400"/>
<dbReference type="PANTHER" id="PTHR15169:SF0">
    <property type="entry name" value="DNA DAMAGE-BINDING PROTEIN 2"/>
    <property type="match status" value="1"/>
</dbReference>
<evidence type="ECO:0000313" key="13">
    <source>
        <dbReference type="Proteomes" id="UP000012073"/>
    </source>
</evidence>
<dbReference type="PROSITE" id="PS50294">
    <property type="entry name" value="WD_REPEATS_REGION"/>
    <property type="match status" value="1"/>
</dbReference>
<dbReference type="OMA" id="WEINADI"/>
<keyword evidence="3 10" id="KW-0853">WD repeat</keyword>
<dbReference type="Gene3D" id="2.130.10.10">
    <property type="entry name" value="YVTN repeat-like/Quinoprotein amine dehydrogenase"/>
    <property type="match status" value="1"/>
</dbReference>
<proteinExistence type="inferred from homology"/>
<evidence type="ECO:0000256" key="1">
    <source>
        <dbReference type="ARBA" id="ARBA00004123"/>
    </source>
</evidence>
<dbReference type="GO" id="GO:0008270">
    <property type="term" value="F:zinc ion binding"/>
    <property type="evidence" value="ECO:0007669"/>
    <property type="project" value="InterPro"/>
</dbReference>
<feature type="repeat" description="WD" evidence="10">
    <location>
        <begin position="318"/>
        <end position="350"/>
    </location>
</feature>
<dbReference type="Gramene" id="CDF35867">
    <property type="protein sequence ID" value="CDF35867"/>
    <property type="gene ID" value="CHC_T00004000001"/>
</dbReference>
<dbReference type="STRING" id="2769.R7QBI4"/>
<dbReference type="PROSITE" id="PS50082">
    <property type="entry name" value="WD_REPEATS_2"/>
    <property type="match status" value="3"/>
</dbReference>
<keyword evidence="4" id="KW-0677">Repeat</keyword>
<dbReference type="AlphaFoldDB" id="R7QBI4"/>
<name>R7QBI4_CHOCR</name>
<gene>
    <name evidence="12" type="ORF">CHC_T00004000001</name>
</gene>
<feature type="compositionally biased region" description="Acidic residues" evidence="11">
    <location>
        <begin position="492"/>
        <end position="510"/>
    </location>
</feature>
<organism evidence="12 13">
    <name type="scientific">Chondrus crispus</name>
    <name type="common">Carrageen Irish moss</name>
    <name type="synonym">Polymorpha crispa</name>
    <dbReference type="NCBI Taxonomy" id="2769"/>
    <lineage>
        <taxon>Eukaryota</taxon>
        <taxon>Rhodophyta</taxon>
        <taxon>Florideophyceae</taxon>
        <taxon>Rhodymeniophycidae</taxon>
        <taxon>Gigartinales</taxon>
        <taxon>Gigartinaceae</taxon>
        <taxon>Chondrus</taxon>
    </lineage>
</organism>
<dbReference type="KEGG" id="ccp:CHC_T00004000001"/>
<comment type="subcellular location">
    <subcellularLocation>
        <location evidence="1">Nucleus</location>
    </subcellularLocation>
</comment>
<dbReference type="InterPro" id="IPR015943">
    <property type="entry name" value="WD40/YVTN_repeat-like_dom_sf"/>
</dbReference>
<dbReference type="OrthoDB" id="9890280at2759"/>
<dbReference type="PhylomeDB" id="R7QBI4"/>
<sequence>MSHPTPLPAAGDARTTYILQKRYNSVGCYVCKSHTHTHHACPTRPCYLCKRVGHLSHACPFRLKPGAHLSRRRGPTTSAAAFLKSREVGSARSPATVALRDRQFDASVARCVRRAHQKRITAAEWHPAGAHFVTGDKAGIVRVWAVGDVRLGDPLGHALPAAAPSAAYVHHCNVTAFAFGPAGDEAYSCASDGVVHRLALELAGSSAQQERLEEGVSGRDEVLNMNPEGWHGQHNFKMGYSLARAGNALYIGDSVGHLWRVDPREGGEKGHCWRLHKSKVTCVDVNVAGGNLVATASNDRRVCVWDARRMERGAELGWFEHGRVVSSAYFSPNTGSKLLSTSMDNRIRLWGDVHGFVGDVNARTDVEPVEMIHSHDFHRHLNAFRAVWDPKDWRDDLFMCGRMMGDAYVDEGGREVLLHPVDMFAASSGQVVHSLIDPAVTLICTTNRFSPVADGVLTVASGDVVLWTPPPRGEERRRRGGGAWGYRRGGEGDDDDDDDESDGDEADEEEPPSKKKRKTAVVAKRRTRAVTKRKAGST</sequence>
<dbReference type="GO" id="GO:0080008">
    <property type="term" value="C:Cul4-RING E3 ubiquitin ligase complex"/>
    <property type="evidence" value="ECO:0007669"/>
    <property type="project" value="InterPro"/>
</dbReference>
<feature type="repeat" description="WD" evidence="10">
    <location>
        <begin position="273"/>
        <end position="315"/>
    </location>
</feature>
<feature type="compositionally biased region" description="Basic residues" evidence="11">
    <location>
        <begin position="514"/>
        <end position="538"/>
    </location>
</feature>
<dbReference type="InterPro" id="IPR001680">
    <property type="entry name" value="WD40_rpt"/>
</dbReference>
<feature type="region of interest" description="Disordered" evidence="11">
    <location>
        <begin position="468"/>
        <end position="538"/>
    </location>
</feature>
<evidence type="ECO:0000256" key="5">
    <source>
        <dbReference type="ARBA" id="ARBA00022763"/>
    </source>
</evidence>
<keyword evidence="5" id="KW-0227">DNA damage</keyword>
<dbReference type="GO" id="GO:0003684">
    <property type="term" value="F:damaged DNA binding"/>
    <property type="evidence" value="ECO:0007669"/>
    <property type="project" value="InterPro"/>
</dbReference>
<dbReference type="Pfam" id="PF00400">
    <property type="entry name" value="WD40"/>
    <property type="match status" value="3"/>
</dbReference>
<dbReference type="GO" id="GO:0009411">
    <property type="term" value="P:response to UV"/>
    <property type="evidence" value="ECO:0007669"/>
    <property type="project" value="TreeGrafter"/>
</dbReference>
<evidence type="ECO:0000256" key="2">
    <source>
        <dbReference type="ARBA" id="ARBA00005434"/>
    </source>
</evidence>
<dbReference type="SMART" id="SM00320">
    <property type="entry name" value="WD40"/>
    <property type="match status" value="4"/>
</dbReference>
<dbReference type="InterPro" id="IPR036875">
    <property type="entry name" value="Znf_CCHC_sf"/>
</dbReference>
<dbReference type="PANTHER" id="PTHR15169">
    <property type="entry name" value="DAMAGE-SPECIFIC DNA BINDING PROTEIN 2"/>
    <property type="match status" value="1"/>
</dbReference>
<protein>
    <recommendedName>
        <fullName evidence="14">CCHC-type domain-containing protein</fullName>
    </recommendedName>
</protein>
<evidence type="ECO:0000256" key="8">
    <source>
        <dbReference type="ARBA" id="ARBA00023204"/>
    </source>
</evidence>
<evidence type="ECO:0000313" key="12">
    <source>
        <dbReference type="EMBL" id="CDF35867.1"/>
    </source>
</evidence>